<keyword evidence="3" id="KW-1185">Reference proteome</keyword>
<protein>
    <submittedName>
        <fullName evidence="2">Uncharacterized protein</fullName>
    </submittedName>
</protein>
<organism evidence="2 3">
    <name type="scientific">Aldrovandia affinis</name>
    <dbReference type="NCBI Taxonomy" id="143900"/>
    <lineage>
        <taxon>Eukaryota</taxon>
        <taxon>Metazoa</taxon>
        <taxon>Chordata</taxon>
        <taxon>Craniata</taxon>
        <taxon>Vertebrata</taxon>
        <taxon>Euteleostomi</taxon>
        <taxon>Actinopterygii</taxon>
        <taxon>Neopterygii</taxon>
        <taxon>Teleostei</taxon>
        <taxon>Notacanthiformes</taxon>
        <taxon>Halosauridae</taxon>
        <taxon>Aldrovandia</taxon>
    </lineage>
</organism>
<evidence type="ECO:0000313" key="3">
    <source>
        <dbReference type="Proteomes" id="UP001221898"/>
    </source>
</evidence>
<feature type="region of interest" description="Disordered" evidence="1">
    <location>
        <begin position="1"/>
        <end position="21"/>
    </location>
</feature>
<evidence type="ECO:0000313" key="2">
    <source>
        <dbReference type="EMBL" id="KAJ8410374.1"/>
    </source>
</evidence>
<feature type="compositionally biased region" description="Polar residues" evidence="1">
    <location>
        <begin position="1"/>
        <end position="13"/>
    </location>
</feature>
<accession>A0AAD7SX30</accession>
<dbReference type="AlphaFoldDB" id="A0AAD7SX30"/>
<dbReference type="EMBL" id="JAINUG010000027">
    <property type="protein sequence ID" value="KAJ8410374.1"/>
    <property type="molecule type" value="Genomic_DNA"/>
</dbReference>
<comment type="caution">
    <text evidence="2">The sequence shown here is derived from an EMBL/GenBank/DDBJ whole genome shotgun (WGS) entry which is preliminary data.</text>
</comment>
<evidence type="ECO:0000256" key="1">
    <source>
        <dbReference type="SAM" id="MobiDB-lite"/>
    </source>
</evidence>
<name>A0AAD7SX30_9TELE</name>
<reference evidence="2" key="1">
    <citation type="journal article" date="2023" name="Science">
        <title>Genome structures resolve the early diversification of teleost fishes.</title>
        <authorList>
            <person name="Parey E."/>
            <person name="Louis A."/>
            <person name="Montfort J."/>
            <person name="Bouchez O."/>
            <person name="Roques C."/>
            <person name="Iampietro C."/>
            <person name="Lluch J."/>
            <person name="Castinel A."/>
            <person name="Donnadieu C."/>
            <person name="Desvignes T."/>
            <person name="Floi Bucao C."/>
            <person name="Jouanno E."/>
            <person name="Wen M."/>
            <person name="Mejri S."/>
            <person name="Dirks R."/>
            <person name="Jansen H."/>
            <person name="Henkel C."/>
            <person name="Chen W.J."/>
            <person name="Zahm M."/>
            <person name="Cabau C."/>
            <person name="Klopp C."/>
            <person name="Thompson A.W."/>
            <person name="Robinson-Rechavi M."/>
            <person name="Braasch I."/>
            <person name="Lecointre G."/>
            <person name="Bobe J."/>
            <person name="Postlethwait J.H."/>
            <person name="Berthelot C."/>
            <person name="Roest Crollius H."/>
            <person name="Guiguen Y."/>
        </authorList>
    </citation>
    <scope>NUCLEOTIDE SEQUENCE</scope>
    <source>
        <strain evidence="2">NC1722</strain>
    </source>
</reference>
<proteinExistence type="predicted"/>
<sequence length="119" mass="12804">MLGGVSSSGQGNPLPSARVTRRGVGLQRSQCDRLFQVSTDLPCQKLYLVSQTHILTTSGQDLSEHLLSRFTCPRVFIQSLWCVEPSVVARVPLPGSVPTGKGLKLNCIGKHSHVHQASG</sequence>
<gene>
    <name evidence="2" type="ORF">AAFF_G00203550</name>
</gene>
<dbReference type="Proteomes" id="UP001221898">
    <property type="component" value="Unassembled WGS sequence"/>
</dbReference>